<gene>
    <name evidence="2" type="ORF">GP486_008355</name>
</gene>
<sequence>YDGSVCLSVCLSAHHVLPPAMQLDASHLGDLPPPGDRIVGIGLVDDLGDLALGYALVPPPVQLSAIDQIPGAVLEQQRDERVDAREEEGEDGERREDEEEEKGQQRPPPASAFAHRGAGGCGWLLLLRGEEEEEEEEVVVVVLRPFLFTHEIASFLFLPFVLEARAQKSLRPGTALGADR</sequence>
<evidence type="ECO:0000313" key="2">
    <source>
        <dbReference type="EMBL" id="KAH0547905.1"/>
    </source>
</evidence>
<accession>A0A9P8L469</accession>
<dbReference type="AlphaFoldDB" id="A0A9P8L469"/>
<feature type="non-terminal residue" evidence="2">
    <location>
        <position position="180"/>
    </location>
</feature>
<organism evidence="2 3">
    <name type="scientific">Trichoglossum hirsutum</name>
    <dbReference type="NCBI Taxonomy" id="265104"/>
    <lineage>
        <taxon>Eukaryota</taxon>
        <taxon>Fungi</taxon>
        <taxon>Dikarya</taxon>
        <taxon>Ascomycota</taxon>
        <taxon>Pezizomycotina</taxon>
        <taxon>Geoglossomycetes</taxon>
        <taxon>Geoglossales</taxon>
        <taxon>Geoglossaceae</taxon>
        <taxon>Trichoglossum</taxon>
    </lineage>
</organism>
<reference evidence="2" key="1">
    <citation type="submission" date="2021-03" db="EMBL/GenBank/DDBJ databases">
        <title>Comparative genomics and phylogenomic investigation of the class Geoglossomycetes provide insights into ecological specialization and systematics.</title>
        <authorList>
            <person name="Melie T."/>
            <person name="Pirro S."/>
            <person name="Miller A.N."/>
            <person name="Quandt A."/>
        </authorList>
    </citation>
    <scope>NUCLEOTIDE SEQUENCE</scope>
    <source>
        <strain evidence="2">CAQ_001_2017</strain>
    </source>
</reference>
<evidence type="ECO:0000313" key="3">
    <source>
        <dbReference type="Proteomes" id="UP000750711"/>
    </source>
</evidence>
<comment type="caution">
    <text evidence="2">The sequence shown here is derived from an EMBL/GenBank/DDBJ whole genome shotgun (WGS) entry which is preliminary data.</text>
</comment>
<proteinExistence type="predicted"/>
<keyword evidence="3" id="KW-1185">Reference proteome</keyword>
<feature type="region of interest" description="Disordered" evidence="1">
    <location>
        <begin position="76"/>
        <end position="116"/>
    </location>
</feature>
<protein>
    <submittedName>
        <fullName evidence="2">Uncharacterized protein</fullName>
    </submittedName>
</protein>
<dbReference type="EMBL" id="JAGHQM010003108">
    <property type="protein sequence ID" value="KAH0547905.1"/>
    <property type="molecule type" value="Genomic_DNA"/>
</dbReference>
<feature type="compositionally biased region" description="Acidic residues" evidence="1">
    <location>
        <begin position="85"/>
        <end position="101"/>
    </location>
</feature>
<name>A0A9P8L469_9PEZI</name>
<evidence type="ECO:0000256" key="1">
    <source>
        <dbReference type="SAM" id="MobiDB-lite"/>
    </source>
</evidence>
<dbReference type="Proteomes" id="UP000750711">
    <property type="component" value="Unassembled WGS sequence"/>
</dbReference>